<gene>
    <name evidence="2" type="ORF">ACFPXP_01095</name>
</gene>
<dbReference type="InterPro" id="IPR000600">
    <property type="entry name" value="ROK"/>
</dbReference>
<protein>
    <submittedName>
        <fullName evidence="2">ROK family protein</fullName>
    </submittedName>
</protein>
<comment type="similarity">
    <text evidence="1">Belongs to the ROK (NagC/XylR) family.</text>
</comment>
<dbReference type="SUPFAM" id="SSF53067">
    <property type="entry name" value="Actin-like ATPase domain"/>
    <property type="match status" value="1"/>
</dbReference>
<dbReference type="RefSeq" id="WP_379891586.1">
    <property type="nucleotide sequence ID" value="NZ_CBCSCT010000036.1"/>
</dbReference>
<dbReference type="InterPro" id="IPR043129">
    <property type="entry name" value="ATPase_NBD"/>
</dbReference>
<evidence type="ECO:0000256" key="1">
    <source>
        <dbReference type="ARBA" id="ARBA00006479"/>
    </source>
</evidence>
<evidence type="ECO:0000313" key="3">
    <source>
        <dbReference type="Proteomes" id="UP001596250"/>
    </source>
</evidence>
<dbReference type="Proteomes" id="UP001596250">
    <property type="component" value="Unassembled WGS sequence"/>
</dbReference>
<dbReference type="Pfam" id="PF00480">
    <property type="entry name" value="ROK"/>
    <property type="match status" value="1"/>
</dbReference>
<dbReference type="EMBL" id="JBHSQV010000006">
    <property type="protein sequence ID" value="MFC5985087.1"/>
    <property type="molecule type" value="Genomic_DNA"/>
</dbReference>
<sequence>MKVYAGVDIGGTNMVCGLVSELGQVLAKVKVPTNAGEGSAAVLDRIVDMVRELEASYSGWDAGSPRIAGLGIGVPGLVDPGTGYSQYSSNLGWLDLAVRDVMEKKLHLPVVIDNDVRMYVYGEALYGAGIGSRHVLGVTIGTGIAAAYVQDGQLYYGAQHMAGEIGHFRMDGVNELCACGRIGCLETISSAGGMVRQARKALQQGEPSLLFERFNGSRLQELTAADLSNAYDRGDTLSIRVMEEAGAALGRALAYGVMMMNPDRIIIGGGGALAGERLLAPLRKELLASVLPQYAEQLEIVVAKWNDDAGIIGAAMRMKAYETSPSDYRRTGERR</sequence>
<keyword evidence="3" id="KW-1185">Reference proteome</keyword>
<accession>A0ABW1IHH3</accession>
<proteinExistence type="inferred from homology"/>
<comment type="caution">
    <text evidence="2">The sequence shown here is derived from an EMBL/GenBank/DDBJ whole genome shotgun (WGS) entry which is preliminary data.</text>
</comment>
<dbReference type="Gene3D" id="3.30.420.40">
    <property type="match status" value="2"/>
</dbReference>
<reference evidence="3" key="1">
    <citation type="journal article" date="2019" name="Int. J. Syst. Evol. Microbiol.">
        <title>The Global Catalogue of Microorganisms (GCM) 10K type strain sequencing project: providing services to taxonomists for standard genome sequencing and annotation.</title>
        <authorList>
            <consortium name="The Broad Institute Genomics Platform"/>
            <consortium name="The Broad Institute Genome Sequencing Center for Infectious Disease"/>
            <person name="Wu L."/>
            <person name="Ma J."/>
        </authorList>
    </citation>
    <scope>NUCLEOTIDE SEQUENCE [LARGE SCALE GENOMIC DNA]</scope>
    <source>
        <strain evidence="3">CCM 8749</strain>
    </source>
</reference>
<dbReference type="PANTHER" id="PTHR18964:SF149">
    <property type="entry name" value="BIFUNCTIONAL UDP-N-ACETYLGLUCOSAMINE 2-EPIMERASE_N-ACETYLMANNOSAMINE KINASE"/>
    <property type="match status" value="1"/>
</dbReference>
<dbReference type="PANTHER" id="PTHR18964">
    <property type="entry name" value="ROK (REPRESSOR, ORF, KINASE) FAMILY"/>
    <property type="match status" value="1"/>
</dbReference>
<organism evidence="2 3">
    <name type="scientific">Marinicrinis lubricantis</name>
    <dbReference type="NCBI Taxonomy" id="2086470"/>
    <lineage>
        <taxon>Bacteria</taxon>
        <taxon>Bacillati</taxon>
        <taxon>Bacillota</taxon>
        <taxon>Bacilli</taxon>
        <taxon>Bacillales</taxon>
        <taxon>Paenibacillaceae</taxon>
    </lineage>
</organism>
<evidence type="ECO:0000313" key="2">
    <source>
        <dbReference type="EMBL" id="MFC5985087.1"/>
    </source>
</evidence>
<name>A0ABW1IHH3_9BACL</name>